<reference evidence="1 2" key="1">
    <citation type="submission" date="2024-03" db="EMBL/GenBank/DDBJ databases">
        <title>Mouse gut bacterial collection (mGBC) of GemPharmatech.</title>
        <authorList>
            <person name="He Y."/>
            <person name="Dong L."/>
            <person name="Wu D."/>
            <person name="Gao X."/>
            <person name="Lin Z."/>
        </authorList>
    </citation>
    <scope>NUCLEOTIDE SEQUENCE [LARGE SCALE GENOMIC DNA]</scope>
    <source>
        <strain evidence="1 2">15-30</strain>
    </source>
</reference>
<comment type="caution">
    <text evidence="1">The sequence shown here is derived from an EMBL/GenBank/DDBJ whole genome shotgun (WGS) entry which is preliminary data.</text>
</comment>
<sequence>MEISMELNISAEYLFQRLSDTLIYDVKQETGRELTFEELKDLSYATSLDRQTKAKLKVTKFIPNKSYHVRLETPEFIKHEAYELTALAKDKVKVDYFEKQQAKQKLHSLRQKLTAPFRHSLRRHNFMKLLKELEIGY</sequence>
<gene>
    <name evidence="1" type="ORF">AALT52_02370</name>
</gene>
<evidence type="ECO:0000313" key="2">
    <source>
        <dbReference type="Proteomes" id="UP001565236"/>
    </source>
</evidence>
<dbReference type="Pfam" id="PF11687">
    <property type="entry name" value="DUF3284"/>
    <property type="match status" value="1"/>
</dbReference>
<keyword evidence="2" id="KW-1185">Reference proteome</keyword>
<dbReference type="InterPro" id="IPR021701">
    <property type="entry name" value="DUF3284"/>
</dbReference>
<organism evidence="1 2">
    <name type="scientific">Ligilactobacillus faecis</name>
    <dbReference type="NCBI Taxonomy" id="762833"/>
    <lineage>
        <taxon>Bacteria</taxon>
        <taxon>Bacillati</taxon>
        <taxon>Bacillota</taxon>
        <taxon>Bacilli</taxon>
        <taxon>Lactobacillales</taxon>
        <taxon>Lactobacillaceae</taxon>
        <taxon>Ligilactobacillus</taxon>
    </lineage>
</organism>
<accession>A0ABV4DN93</accession>
<dbReference type="EMBL" id="JBCLUF010000006">
    <property type="protein sequence ID" value="MEY8661744.1"/>
    <property type="molecule type" value="Genomic_DNA"/>
</dbReference>
<dbReference type="RefSeq" id="WP_280605548.1">
    <property type="nucleotide sequence ID" value="NZ_CP123639.1"/>
</dbReference>
<name>A0ABV4DN93_9LACO</name>
<dbReference type="Proteomes" id="UP001565236">
    <property type="component" value="Unassembled WGS sequence"/>
</dbReference>
<protein>
    <submittedName>
        <fullName evidence="1">DUF3284 domain-containing protein</fullName>
    </submittedName>
</protein>
<proteinExistence type="predicted"/>
<evidence type="ECO:0000313" key="1">
    <source>
        <dbReference type="EMBL" id="MEY8661744.1"/>
    </source>
</evidence>